<evidence type="ECO:0000313" key="2">
    <source>
        <dbReference type="Proteomes" id="UP001500449"/>
    </source>
</evidence>
<proteinExistence type="predicted"/>
<accession>A0ABN2N2S3</accession>
<comment type="caution">
    <text evidence="1">The sequence shown here is derived from an EMBL/GenBank/DDBJ whole genome shotgun (WGS) entry which is preliminary data.</text>
</comment>
<name>A0ABN2N2S3_9PSEU</name>
<sequence length="87" mass="9366">MLSRGWAGSDSTTPNPWTLNALDCSVNVSAPNGATTVPAAGWASWGWNGPTRVFVPEPSVAKTLSIRQSRKLQFFRTKVFVPPMACS</sequence>
<evidence type="ECO:0000313" key="1">
    <source>
        <dbReference type="EMBL" id="GAA1846035.1"/>
    </source>
</evidence>
<organism evidence="1 2">
    <name type="scientific">Pseudonocardia ailaonensis</name>
    <dbReference type="NCBI Taxonomy" id="367279"/>
    <lineage>
        <taxon>Bacteria</taxon>
        <taxon>Bacillati</taxon>
        <taxon>Actinomycetota</taxon>
        <taxon>Actinomycetes</taxon>
        <taxon>Pseudonocardiales</taxon>
        <taxon>Pseudonocardiaceae</taxon>
        <taxon>Pseudonocardia</taxon>
    </lineage>
</organism>
<protein>
    <submittedName>
        <fullName evidence="1">Uncharacterized protein</fullName>
    </submittedName>
</protein>
<reference evidence="1 2" key="1">
    <citation type="journal article" date="2019" name="Int. J. Syst. Evol. Microbiol.">
        <title>The Global Catalogue of Microorganisms (GCM) 10K type strain sequencing project: providing services to taxonomists for standard genome sequencing and annotation.</title>
        <authorList>
            <consortium name="The Broad Institute Genomics Platform"/>
            <consortium name="The Broad Institute Genome Sequencing Center for Infectious Disease"/>
            <person name="Wu L."/>
            <person name="Ma J."/>
        </authorList>
    </citation>
    <scope>NUCLEOTIDE SEQUENCE [LARGE SCALE GENOMIC DNA]</scope>
    <source>
        <strain evidence="1 2">JCM 16009</strain>
    </source>
</reference>
<dbReference type="Proteomes" id="UP001500449">
    <property type="component" value="Unassembled WGS sequence"/>
</dbReference>
<keyword evidence="2" id="KW-1185">Reference proteome</keyword>
<dbReference type="EMBL" id="BAAAQK010000005">
    <property type="protein sequence ID" value="GAA1846035.1"/>
    <property type="molecule type" value="Genomic_DNA"/>
</dbReference>
<gene>
    <name evidence="1" type="ORF">GCM10009836_27020</name>
</gene>